<name>A0A1I8ATV1_9BILA</name>
<keyword evidence="1" id="KW-1185">Reference proteome</keyword>
<evidence type="ECO:0000313" key="2">
    <source>
        <dbReference type="WBParaSite" id="L893_g9116.t1"/>
    </source>
</evidence>
<accession>A0A1I8ATV1</accession>
<dbReference type="Proteomes" id="UP000095287">
    <property type="component" value="Unplaced"/>
</dbReference>
<organism evidence="1 2">
    <name type="scientific">Steinernema glaseri</name>
    <dbReference type="NCBI Taxonomy" id="37863"/>
    <lineage>
        <taxon>Eukaryota</taxon>
        <taxon>Metazoa</taxon>
        <taxon>Ecdysozoa</taxon>
        <taxon>Nematoda</taxon>
        <taxon>Chromadorea</taxon>
        <taxon>Rhabditida</taxon>
        <taxon>Tylenchina</taxon>
        <taxon>Panagrolaimomorpha</taxon>
        <taxon>Strongyloidoidea</taxon>
        <taxon>Steinernematidae</taxon>
        <taxon>Steinernema</taxon>
    </lineage>
</organism>
<reference evidence="2" key="1">
    <citation type="submission" date="2016-11" db="UniProtKB">
        <authorList>
            <consortium name="WormBaseParasite"/>
        </authorList>
    </citation>
    <scope>IDENTIFICATION</scope>
</reference>
<protein>
    <submittedName>
        <fullName evidence="2">DUF3700 domain-containing protein</fullName>
    </submittedName>
</protein>
<proteinExistence type="predicted"/>
<evidence type="ECO:0000313" key="1">
    <source>
        <dbReference type="Proteomes" id="UP000095287"/>
    </source>
</evidence>
<sequence>MLRAMSRRSTHETRNQVCASLNSFGSTFCRTYVLSERDIIFKLDDHGVKTEPVTTQGSVPGRLGKCSDGIKYMTFKNSDPMASSSDL</sequence>
<dbReference type="WBParaSite" id="L893_g9116.t1">
    <property type="protein sequence ID" value="L893_g9116.t1"/>
    <property type="gene ID" value="L893_g9116"/>
</dbReference>
<dbReference type="AlphaFoldDB" id="A0A1I8ATV1"/>